<keyword evidence="2" id="KW-0418">Kinase</keyword>
<dbReference type="EMBL" id="SNSC02000004">
    <property type="protein sequence ID" value="TID24849.1"/>
    <property type="molecule type" value="Genomic_DNA"/>
</dbReference>
<reference evidence="2 3" key="1">
    <citation type="submission" date="2019-04" db="EMBL/GenBank/DDBJ databases">
        <title>High contiguity whole genome sequence and gene annotation resource for two Venturia nashicola isolates.</title>
        <authorList>
            <person name="Prokchorchik M."/>
            <person name="Won K."/>
            <person name="Lee Y."/>
            <person name="Choi E.D."/>
            <person name="Segonzac C."/>
            <person name="Sohn K.H."/>
        </authorList>
    </citation>
    <scope>NUCLEOTIDE SEQUENCE [LARGE SCALE GENOMIC DNA]</scope>
    <source>
        <strain evidence="2 3">PRI2</strain>
    </source>
</reference>
<name>A0A4Z1PBY3_9PEZI</name>
<feature type="compositionally biased region" description="Polar residues" evidence="1">
    <location>
        <begin position="174"/>
        <end position="184"/>
    </location>
</feature>
<feature type="compositionally biased region" description="Basic and acidic residues" evidence="1">
    <location>
        <begin position="88"/>
        <end position="116"/>
    </location>
</feature>
<organism evidence="2 3">
    <name type="scientific">Venturia nashicola</name>
    <dbReference type="NCBI Taxonomy" id="86259"/>
    <lineage>
        <taxon>Eukaryota</taxon>
        <taxon>Fungi</taxon>
        <taxon>Dikarya</taxon>
        <taxon>Ascomycota</taxon>
        <taxon>Pezizomycotina</taxon>
        <taxon>Dothideomycetes</taxon>
        <taxon>Pleosporomycetidae</taxon>
        <taxon>Venturiales</taxon>
        <taxon>Venturiaceae</taxon>
        <taxon>Venturia</taxon>
    </lineage>
</organism>
<proteinExistence type="predicted"/>
<keyword evidence="3" id="KW-1185">Reference proteome</keyword>
<feature type="compositionally biased region" description="Basic and acidic residues" evidence="1">
    <location>
        <begin position="202"/>
        <end position="219"/>
    </location>
</feature>
<keyword evidence="2" id="KW-0670">Pyruvate</keyword>
<comment type="caution">
    <text evidence="2">The sequence shown here is derived from an EMBL/GenBank/DDBJ whole genome shotgun (WGS) entry which is preliminary data.</text>
</comment>
<keyword evidence="2" id="KW-0808">Transferase</keyword>
<dbReference type="Proteomes" id="UP000298493">
    <property type="component" value="Unassembled WGS sequence"/>
</dbReference>
<accession>A0A4Z1PBY3</accession>
<protein>
    <submittedName>
        <fullName evidence="2">Pyruvate kinase</fullName>
    </submittedName>
</protein>
<gene>
    <name evidence="2" type="ORF">E6O75_ATG04054</name>
</gene>
<feature type="compositionally biased region" description="Low complexity" evidence="1">
    <location>
        <begin position="117"/>
        <end position="156"/>
    </location>
</feature>
<feature type="compositionally biased region" description="Polar residues" evidence="1">
    <location>
        <begin position="192"/>
        <end position="201"/>
    </location>
</feature>
<dbReference type="GO" id="GO:0016301">
    <property type="term" value="F:kinase activity"/>
    <property type="evidence" value="ECO:0007669"/>
    <property type="project" value="UniProtKB-KW"/>
</dbReference>
<feature type="region of interest" description="Disordered" evidence="1">
    <location>
        <begin position="86"/>
        <end position="232"/>
    </location>
</feature>
<evidence type="ECO:0000313" key="2">
    <source>
        <dbReference type="EMBL" id="TID24849.1"/>
    </source>
</evidence>
<sequence length="295" mass="33199">MPNVCHVSRRSRFGFFLLAEDHSHGMTSSKASAVPSIASLAATGVVAIVSEKAHLFWTCRISSPPLPPGWGAIVDGKVKMRCGYSEEESIRESKRSKQRQETDNRGHTADNREQTTENRQQTTENRQQTTENRQQTTENRQQTVDNRQQTADNRQQTTDRRQQTADSRQQTADNRQQTADNRPQTTDRRQQTADSRQQTSKMPDRPESGDFGKEKEAGSDARTPPPQDPLQRYRKSLSMTSEQNRPSAHAVTIELVRFCMGGRVFTIFLAGGCQGSLNPKASVYATPYRQDDGAR</sequence>
<evidence type="ECO:0000256" key="1">
    <source>
        <dbReference type="SAM" id="MobiDB-lite"/>
    </source>
</evidence>
<feature type="compositionally biased region" description="Low complexity" evidence="1">
    <location>
        <begin position="164"/>
        <end position="173"/>
    </location>
</feature>
<evidence type="ECO:0000313" key="3">
    <source>
        <dbReference type="Proteomes" id="UP000298493"/>
    </source>
</evidence>
<dbReference type="SUPFAM" id="SSF57997">
    <property type="entry name" value="Tropomyosin"/>
    <property type="match status" value="1"/>
</dbReference>
<dbReference type="AlphaFoldDB" id="A0A4Z1PBY3"/>